<dbReference type="Pfam" id="PF06892">
    <property type="entry name" value="Phage_CP76"/>
    <property type="match status" value="1"/>
</dbReference>
<dbReference type="EMBL" id="SODO01000005">
    <property type="protein sequence ID" value="TDW59466.1"/>
    <property type="molecule type" value="Genomic_DNA"/>
</dbReference>
<evidence type="ECO:0000313" key="1">
    <source>
        <dbReference type="EMBL" id="OYD24719.1"/>
    </source>
</evidence>
<dbReference type="AlphaFoldDB" id="A0A235CJW9"/>
<dbReference type="GO" id="GO:0003677">
    <property type="term" value="F:DNA binding"/>
    <property type="evidence" value="ECO:0007669"/>
    <property type="project" value="InterPro"/>
</dbReference>
<proteinExistence type="predicted"/>
<evidence type="ECO:0000313" key="2">
    <source>
        <dbReference type="EMBL" id="TDW59466.1"/>
    </source>
</evidence>
<name>A0A235CJW9_9GAMM</name>
<accession>A0A235CJW9</accession>
<comment type="caution">
    <text evidence="1">The sequence shown here is derived from an EMBL/GenBank/DDBJ whole genome shotgun (WGS) entry which is preliminary data.</text>
</comment>
<dbReference type="Proteomes" id="UP000243640">
    <property type="component" value="Unassembled WGS sequence"/>
</dbReference>
<sequence>MLNINTDKQCENFTHWNSAVARFKDAHNQSDVARSMGMKPQLWINKLVAKHAAEPTVKNIIAAARVTGDHTLVHGLLLELDMAGIALPKSNHKADEQALTSQALEITATAGELARDAIDVQQSGQVCKQRRDRAVSKATAMMGTLALFVHTIESRFHAIPGMTVAFDTLTTSAVPGLS</sequence>
<organism evidence="1 3">
    <name type="scientific">Oceanimonas baumannii</name>
    <dbReference type="NCBI Taxonomy" id="129578"/>
    <lineage>
        <taxon>Bacteria</taxon>
        <taxon>Pseudomonadati</taxon>
        <taxon>Pseudomonadota</taxon>
        <taxon>Gammaproteobacteria</taxon>
        <taxon>Aeromonadales</taxon>
        <taxon>Aeromonadaceae</taxon>
        <taxon>Oceanimonas</taxon>
    </lineage>
</organism>
<reference evidence="2 4" key="2">
    <citation type="submission" date="2019-03" db="EMBL/GenBank/DDBJ databases">
        <title>Genomic Encyclopedia of Archaeal and Bacterial Type Strains, Phase II (KMG-II): from individual species to whole genera.</title>
        <authorList>
            <person name="Goeker M."/>
        </authorList>
    </citation>
    <scope>NUCLEOTIDE SEQUENCE [LARGE SCALE GENOMIC DNA]</scope>
    <source>
        <strain evidence="2 4">DSM 15594</strain>
    </source>
</reference>
<dbReference type="OrthoDB" id="6418490at2"/>
<gene>
    <name evidence="1" type="ORF">B6S09_08840</name>
    <name evidence="2" type="ORF">LY04_01717</name>
</gene>
<dbReference type="EMBL" id="NQJF01000006">
    <property type="protein sequence ID" value="OYD24719.1"/>
    <property type="molecule type" value="Genomic_DNA"/>
</dbReference>
<protein>
    <submittedName>
        <fullName evidence="2">Phage regulatory protein CII</fullName>
    </submittedName>
</protein>
<evidence type="ECO:0000313" key="3">
    <source>
        <dbReference type="Proteomes" id="UP000243640"/>
    </source>
</evidence>
<evidence type="ECO:0000313" key="4">
    <source>
        <dbReference type="Proteomes" id="UP000295058"/>
    </source>
</evidence>
<dbReference type="RefSeq" id="WP_094278135.1">
    <property type="nucleotide sequence ID" value="NZ_NQJF01000006.1"/>
</dbReference>
<keyword evidence="4" id="KW-1185">Reference proteome</keyword>
<dbReference type="Proteomes" id="UP000295058">
    <property type="component" value="Unassembled WGS sequence"/>
</dbReference>
<reference evidence="1 3" key="1">
    <citation type="submission" date="2017-08" db="EMBL/GenBank/DDBJ databases">
        <title>Draft Genome Sequence of the Marine Bacterium Oceanimonas baumannii ATCC 700832.</title>
        <authorList>
            <person name="Mcclelland W.D."/>
            <person name="Brennan M.A."/>
            <person name="Trachtenberg A.M."/>
            <person name="Maclea K.S."/>
        </authorList>
    </citation>
    <scope>NUCLEOTIDE SEQUENCE [LARGE SCALE GENOMIC DNA]</scope>
    <source>
        <strain evidence="1 3">ATCC 700832</strain>
    </source>
</reference>
<dbReference type="InterPro" id="IPR009679">
    <property type="entry name" value="Phage_186_CII-like"/>
</dbReference>